<sequence>MNAGSNWADLELLDHILRHRTLSGAAAALGVDQTTVSRRLAALERRIGSALFDRIDGKLVATPPLSGIIDRLRTISQEASLSIASLMRATAELKDHVRVTSVGFVLSTLLAPALDVFARQNPGISLDFVADDQSLSFERREADIALRFGRTAEQDTKIRSLGTLRFHLCRPAGVNEETAGKVVVRYGERLAHVPEMQALDRLRPHARTVLTSTRLDVLIAASLALGADLMLPESFARKDARFDVVEEPNALAERPLFLLTHPERVKVPAVALTAEWIAETVKAWQN</sequence>
<gene>
    <name evidence="6" type="ORF">GGD55_003996</name>
</gene>
<dbReference type="InterPro" id="IPR000847">
    <property type="entry name" value="LysR_HTH_N"/>
</dbReference>
<reference evidence="6 7" key="1">
    <citation type="submission" date="2020-08" db="EMBL/GenBank/DDBJ databases">
        <title>Genomic Encyclopedia of Type Strains, Phase IV (KMG-V): Genome sequencing to study the core and pangenomes of soil and plant-associated prokaryotes.</title>
        <authorList>
            <person name="Whitman W."/>
        </authorList>
    </citation>
    <scope>NUCLEOTIDE SEQUENCE [LARGE SCALE GENOMIC DNA]</scope>
    <source>
        <strain evidence="6 7">SEMIA 4084</strain>
    </source>
</reference>
<dbReference type="SUPFAM" id="SSF53850">
    <property type="entry name" value="Periplasmic binding protein-like II"/>
    <property type="match status" value="1"/>
</dbReference>
<dbReference type="InterPro" id="IPR005119">
    <property type="entry name" value="LysR_subst-bd"/>
</dbReference>
<comment type="caution">
    <text evidence="6">The sequence shown here is derived from an EMBL/GenBank/DDBJ whole genome shotgun (WGS) entry which is preliminary data.</text>
</comment>
<dbReference type="PROSITE" id="PS50931">
    <property type="entry name" value="HTH_LYSR"/>
    <property type="match status" value="1"/>
</dbReference>
<keyword evidence="7" id="KW-1185">Reference proteome</keyword>
<dbReference type="PANTHER" id="PTHR30537:SF3">
    <property type="entry name" value="TRANSCRIPTIONAL REGULATORY PROTEIN"/>
    <property type="match status" value="1"/>
</dbReference>
<accession>A0A7W8UD96</accession>
<protein>
    <submittedName>
        <fullName evidence="6">DNA-binding transcriptional LysR family regulator</fullName>
    </submittedName>
</protein>
<dbReference type="EMBL" id="JACHBK010000009">
    <property type="protein sequence ID" value="MBB5537280.1"/>
    <property type="molecule type" value="Genomic_DNA"/>
</dbReference>
<evidence type="ECO:0000256" key="2">
    <source>
        <dbReference type="ARBA" id="ARBA00023015"/>
    </source>
</evidence>
<name>A0A7W8UD96_9HYPH</name>
<dbReference type="InterPro" id="IPR036390">
    <property type="entry name" value="WH_DNA-bd_sf"/>
</dbReference>
<evidence type="ECO:0000259" key="5">
    <source>
        <dbReference type="PROSITE" id="PS50931"/>
    </source>
</evidence>
<dbReference type="RefSeq" id="WP_018329466.1">
    <property type="nucleotide sequence ID" value="NZ_JACHBK010000009.1"/>
</dbReference>
<dbReference type="PRINTS" id="PR00039">
    <property type="entry name" value="HTHLYSR"/>
</dbReference>
<keyword evidence="2" id="KW-0805">Transcription regulation</keyword>
<dbReference type="Gene3D" id="3.40.190.10">
    <property type="entry name" value="Periplasmic binding protein-like II"/>
    <property type="match status" value="1"/>
</dbReference>
<dbReference type="GO" id="GO:0043565">
    <property type="term" value="F:sequence-specific DNA binding"/>
    <property type="evidence" value="ECO:0007669"/>
    <property type="project" value="TreeGrafter"/>
</dbReference>
<dbReference type="SUPFAM" id="SSF46785">
    <property type="entry name" value="Winged helix' DNA-binding domain"/>
    <property type="match status" value="1"/>
</dbReference>
<dbReference type="Pfam" id="PF00126">
    <property type="entry name" value="HTH_1"/>
    <property type="match status" value="1"/>
</dbReference>
<dbReference type="Pfam" id="PF03466">
    <property type="entry name" value="LysR_substrate"/>
    <property type="match status" value="1"/>
</dbReference>
<dbReference type="InterPro" id="IPR058163">
    <property type="entry name" value="LysR-type_TF_proteobact-type"/>
</dbReference>
<feature type="domain" description="HTH lysR-type" evidence="5">
    <location>
        <begin position="1"/>
        <end position="62"/>
    </location>
</feature>
<keyword evidence="4" id="KW-0804">Transcription</keyword>
<evidence type="ECO:0000313" key="7">
    <source>
        <dbReference type="Proteomes" id="UP000585507"/>
    </source>
</evidence>
<keyword evidence="3 6" id="KW-0238">DNA-binding</keyword>
<evidence type="ECO:0000256" key="1">
    <source>
        <dbReference type="ARBA" id="ARBA00009437"/>
    </source>
</evidence>
<evidence type="ECO:0000256" key="3">
    <source>
        <dbReference type="ARBA" id="ARBA00023125"/>
    </source>
</evidence>
<evidence type="ECO:0000313" key="6">
    <source>
        <dbReference type="EMBL" id="MBB5537280.1"/>
    </source>
</evidence>
<comment type="similarity">
    <text evidence="1">Belongs to the LysR transcriptional regulatory family.</text>
</comment>
<proteinExistence type="inferred from homology"/>
<evidence type="ECO:0000256" key="4">
    <source>
        <dbReference type="ARBA" id="ARBA00023163"/>
    </source>
</evidence>
<dbReference type="PANTHER" id="PTHR30537">
    <property type="entry name" value="HTH-TYPE TRANSCRIPTIONAL REGULATOR"/>
    <property type="match status" value="1"/>
</dbReference>
<dbReference type="GO" id="GO:0006351">
    <property type="term" value="P:DNA-templated transcription"/>
    <property type="evidence" value="ECO:0007669"/>
    <property type="project" value="TreeGrafter"/>
</dbReference>
<dbReference type="Gene3D" id="1.10.10.10">
    <property type="entry name" value="Winged helix-like DNA-binding domain superfamily/Winged helix DNA-binding domain"/>
    <property type="match status" value="1"/>
</dbReference>
<dbReference type="InterPro" id="IPR036388">
    <property type="entry name" value="WH-like_DNA-bd_sf"/>
</dbReference>
<dbReference type="AlphaFoldDB" id="A0A7W8UD96"/>
<organism evidence="6 7">
    <name type="scientific">Rhizobium giardinii</name>
    <dbReference type="NCBI Taxonomy" id="56731"/>
    <lineage>
        <taxon>Bacteria</taxon>
        <taxon>Pseudomonadati</taxon>
        <taxon>Pseudomonadota</taxon>
        <taxon>Alphaproteobacteria</taxon>
        <taxon>Hyphomicrobiales</taxon>
        <taxon>Rhizobiaceae</taxon>
        <taxon>Rhizobium/Agrobacterium group</taxon>
        <taxon>Rhizobium</taxon>
    </lineage>
</organism>
<dbReference type="Proteomes" id="UP000585507">
    <property type="component" value="Unassembled WGS sequence"/>
</dbReference>
<dbReference type="GO" id="GO:0003700">
    <property type="term" value="F:DNA-binding transcription factor activity"/>
    <property type="evidence" value="ECO:0007669"/>
    <property type="project" value="InterPro"/>
</dbReference>